<feature type="compositionally biased region" description="Low complexity" evidence="1">
    <location>
        <begin position="74"/>
        <end position="83"/>
    </location>
</feature>
<accession>A0AAD5XBZ3</accession>
<feature type="non-terminal residue" evidence="2">
    <location>
        <position position="1"/>
    </location>
</feature>
<dbReference type="AlphaFoldDB" id="A0AAD5XBZ3"/>
<dbReference type="EMBL" id="JADGJH010002766">
    <property type="protein sequence ID" value="KAJ3094984.1"/>
    <property type="molecule type" value="Genomic_DNA"/>
</dbReference>
<keyword evidence="3" id="KW-1185">Reference proteome</keyword>
<evidence type="ECO:0000313" key="2">
    <source>
        <dbReference type="EMBL" id="KAJ3094984.1"/>
    </source>
</evidence>
<sequence length="100" mass="11120">PQPPFCGNAESIGIKSGSSVVQKPAVFGETGGFFDLTPPPLSPESYAGTPAMSYARYLEQQQQHQHQHKHQHQQHQQQQQQQQNLIMDFAGRVPVSLLVD</sequence>
<evidence type="ECO:0000313" key="3">
    <source>
        <dbReference type="Proteomes" id="UP001211907"/>
    </source>
</evidence>
<reference evidence="2" key="1">
    <citation type="submission" date="2020-05" db="EMBL/GenBank/DDBJ databases">
        <title>Phylogenomic resolution of chytrid fungi.</title>
        <authorList>
            <person name="Stajich J.E."/>
            <person name="Amses K."/>
            <person name="Simmons R."/>
            <person name="Seto K."/>
            <person name="Myers J."/>
            <person name="Bonds A."/>
            <person name="Quandt C.A."/>
            <person name="Barry K."/>
            <person name="Liu P."/>
            <person name="Grigoriev I."/>
            <person name="Longcore J.E."/>
            <person name="James T.Y."/>
        </authorList>
    </citation>
    <scope>NUCLEOTIDE SEQUENCE</scope>
    <source>
        <strain evidence="2">JEL0513</strain>
    </source>
</reference>
<gene>
    <name evidence="2" type="ORF">HK100_005952</name>
</gene>
<proteinExistence type="predicted"/>
<dbReference type="Proteomes" id="UP001211907">
    <property type="component" value="Unassembled WGS sequence"/>
</dbReference>
<evidence type="ECO:0000256" key="1">
    <source>
        <dbReference type="SAM" id="MobiDB-lite"/>
    </source>
</evidence>
<protein>
    <submittedName>
        <fullName evidence="2">Uncharacterized protein</fullName>
    </submittedName>
</protein>
<comment type="caution">
    <text evidence="2">The sequence shown here is derived from an EMBL/GenBank/DDBJ whole genome shotgun (WGS) entry which is preliminary data.</text>
</comment>
<organism evidence="2 3">
    <name type="scientific">Physocladia obscura</name>
    <dbReference type="NCBI Taxonomy" id="109957"/>
    <lineage>
        <taxon>Eukaryota</taxon>
        <taxon>Fungi</taxon>
        <taxon>Fungi incertae sedis</taxon>
        <taxon>Chytridiomycota</taxon>
        <taxon>Chytridiomycota incertae sedis</taxon>
        <taxon>Chytridiomycetes</taxon>
        <taxon>Chytridiales</taxon>
        <taxon>Chytriomycetaceae</taxon>
        <taxon>Physocladia</taxon>
    </lineage>
</organism>
<name>A0AAD5XBZ3_9FUNG</name>
<feature type="region of interest" description="Disordered" evidence="1">
    <location>
        <begin position="59"/>
        <end position="85"/>
    </location>
</feature>